<evidence type="ECO:0000259" key="1">
    <source>
        <dbReference type="Pfam" id="PF02627"/>
    </source>
</evidence>
<dbReference type="Gene3D" id="1.20.1290.10">
    <property type="entry name" value="AhpD-like"/>
    <property type="match status" value="1"/>
</dbReference>
<feature type="domain" description="Carboxymuconolactone decarboxylase-like" evidence="1">
    <location>
        <begin position="16"/>
        <end position="97"/>
    </location>
</feature>
<dbReference type="AlphaFoldDB" id="X1HMN3"/>
<name>X1HMN3_9ZZZZ</name>
<dbReference type="EMBL" id="BARU01018320">
    <property type="protein sequence ID" value="GAH55089.1"/>
    <property type="molecule type" value="Genomic_DNA"/>
</dbReference>
<proteinExistence type="predicted"/>
<feature type="non-terminal residue" evidence="2">
    <location>
        <position position="1"/>
    </location>
</feature>
<accession>X1HMN3</accession>
<dbReference type="InterPro" id="IPR029032">
    <property type="entry name" value="AhpD-like"/>
</dbReference>
<reference evidence="2" key="1">
    <citation type="journal article" date="2014" name="Front. Microbiol.">
        <title>High frequency of phylogenetically diverse reductive dehalogenase-homologous genes in deep subseafloor sedimentary metagenomes.</title>
        <authorList>
            <person name="Kawai M."/>
            <person name="Futagami T."/>
            <person name="Toyoda A."/>
            <person name="Takaki Y."/>
            <person name="Nishi S."/>
            <person name="Hori S."/>
            <person name="Arai W."/>
            <person name="Tsubouchi T."/>
            <person name="Morono Y."/>
            <person name="Uchiyama I."/>
            <person name="Ito T."/>
            <person name="Fujiyama A."/>
            <person name="Inagaki F."/>
            <person name="Takami H."/>
        </authorList>
    </citation>
    <scope>NUCLEOTIDE SEQUENCE</scope>
    <source>
        <strain evidence="2">Expedition CK06-06</strain>
    </source>
</reference>
<sequence>PKYYESFMKEIDKLSPELYRIALNILTPEIWALNKMDLKTKILCAFSALAALGRTETEVFAYGAFYHGITIEQLTEIILVVGIEAGFPAAMEAFKRANIALERYNEIKKKE</sequence>
<protein>
    <recommendedName>
        <fullName evidence="1">Carboxymuconolactone decarboxylase-like domain-containing protein</fullName>
    </recommendedName>
</protein>
<organism evidence="2">
    <name type="scientific">marine sediment metagenome</name>
    <dbReference type="NCBI Taxonomy" id="412755"/>
    <lineage>
        <taxon>unclassified sequences</taxon>
        <taxon>metagenomes</taxon>
        <taxon>ecological metagenomes</taxon>
    </lineage>
</organism>
<dbReference type="SUPFAM" id="SSF69118">
    <property type="entry name" value="AhpD-like"/>
    <property type="match status" value="1"/>
</dbReference>
<dbReference type="InterPro" id="IPR003779">
    <property type="entry name" value="CMD-like"/>
</dbReference>
<dbReference type="GO" id="GO:0051920">
    <property type="term" value="F:peroxiredoxin activity"/>
    <property type="evidence" value="ECO:0007669"/>
    <property type="project" value="InterPro"/>
</dbReference>
<dbReference type="Pfam" id="PF02627">
    <property type="entry name" value="CMD"/>
    <property type="match status" value="1"/>
</dbReference>
<gene>
    <name evidence="2" type="ORF">S03H2_30289</name>
</gene>
<evidence type="ECO:0000313" key="2">
    <source>
        <dbReference type="EMBL" id="GAH55089.1"/>
    </source>
</evidence>
<comment type="caution">
    <text evidence="2">The sequence shown here is derived from an EMBL/GenBank/DDBJ whole genome shotgun (WGS) entry which is preliminary data.</text>
</comment>